<name>A0A180G2T5_PUCT1</name>
<dbReference type="AlphaFoldDB" id="A0A180G2T5"/>
<dbReference type="Proteomes" id="UP000005240">
    <property type="component" value="Unassembled WGS sequence"/>
</dbReference>
<evidence type="ECO:0000313" key="2">
    <source>
        <dbReference type="EMBL" id="OAV86143.1"/>
    </source>
</evidence>
<accession>A0A180G2T5</accession>
<dbReference type="EnsemblFungi" id="PTTG_30056-t43_1">
    <property type="protein sequence ID" value="PTTG_30056-t43_1-p1"/>
    <property type="gene ID" value="PTTG_30056"/>
</dbReference>
<sequence length="245" mass="26674">MFQFALPLNWRAELKKQIRQIDMEPTESFQAYSTSARTPQSLFNFDATAATVLQDVDLAQFVVYGLPEALQHRVAERQLLETTPFVYGAFEQAVKALALPLGQSAFPLNLASQPLDKRYIEVPADFIVPPKPANYVAPRARGPAHLAPGRPTNPPAGRPPARAATVAAVESYTKAQAATMAVVHKAVAEDALNGPADDPYPPALHVSSVEDYEDLDAYLHSIETVDDIVEPSFDPDEVAELIANL</sequence>
<dbReference type="STRING" id="630390.A0A180G2T5"/>
<evidence type="ECO:0000256" key="1">
    <source>
        <dbReference type="SAM" id="MobiDB-lite"/>
    </source>
</evidence>
<protein>
    <submittedName>
        <fullName evidence="2 3">Uncharacterized protein</fullName>
    </submittedName>
</protein>
<dbReference type="EMBL" id="ADAS02001591">
    <property type="protein sequence ID" value="OAV86143.1"/>
    <property type="molecule type" value="Genomic_DNA"/>
</dbReference>
<feature type="region of interest" description="Disordered" evidence="1">
    <location>
        <begin position="140"/>
        <end position="159"/>
    </location>
</feature>
<keyword evidence="4" id="KW-1185">Reference proteome</keyword>
<gene>
    <name evidence="2" type="ORF">PTTG_30056</name>
</gene>
<evidence type="ECO:0000313" key="4">
    <source>
        <dbReference type="Proteomes" id="UP000005240"/>
    </source>
</evidence>
<reference evidence="3 4" key="3">
    <citation type="journal article" date="2017" name="G3 (Bethesda)">
        <title>Comparative analysis highlights variable genome content of wheat rusts and divergence of the mating loci.</title>
        <authorList>
            <person name="Cuomo C.A."/>
            <person name="Bakkeren G."/>
            <person name="Khalil H.B."/>
            <person name="Panwar V."/>
            <person name="Joly D."/>
            <person name="Linning R."/>
            <person name="Sakthikumar S."/>
            <person name="Song X."/>
            <person name="Adiconis X."/>
            <person name="Fan L."/>
            <person name="Goldberg J.M."/>
            <person name="Levin J.Z."/>
            <person name="Young S."/>
            <person name="Zeng Q."/>
            <person name="Anikster Y."/>
            <person name="Bruce M."/>
            <person name="Wang M."/>
            <person name="Yin C."/>
            <person name="McCallum B."/>
            <person name="Szabo L.J."/>
            <person name="Hulbert S."/>
            <person name="Chen X."/>
            <person name="Fellers J.P."/>
        </authorList>
    </citation>
    <scope>NUCLEOTIDE SEQUENCE</scope>
    <source>
        <strain evidence="3">isolate 1-1 / race 1 (BBBD)</strain>
        <strain evidence="4">Isolate 1-1 / race 1 (BBBD)</strain>
    </source>
</reference>
<reference evidence="3" key="4">
    <citation type="submission" date="2025-05" db="UniProtKB">
        <authorList>
            <consortium name="EnsemblFungi"/>
        </authorList>
    </citation>
    <scope>IDENTIFICATION</scope>
    <source>
        <strain evidence="3">isolate 1-1 / race 1 (BBBD)</strain>
    </source>
</reference>
<proteinExistence type="predicted"/>
<dbReference type="VEuPathDB" id="FungiDB:PTTG_30056"/>
<organism evidence="2">
    <name type="scientific">Puccinia triticina (isolate 1-1 / race 1 (BBBD))</name>
    <name type="common">Brown leaf rust fungus</name>
    <dbReference type="NCBI Taxonomy" id="630390"/>
    <lineage>
        <taxon>Eukaryota</taxon>
        <taxon>Fungi</taxon>
        <taxon>Dikarya</taxon>
        <taxon>Basidiomycota</taxon>
        <taxon>Pucciniomycotina</taxon>
        <taxon>Pucciniomycetes</taxon>
        <taxon>Pucciniales</taxon>
        <taxon>Pucciniaceae</taxon>
        <taxon>Puccinia</taxon>
    </lineage>
</organism>
<evidence type="ECO:0000313" key="3">
    <source>
        <dbReference type="EnsemblFungi" id="PTTG_30056-t43_1-p1"/>
    </source>
</evidence>
<reference evidence="2" key="1">
    <citation type="submission" date="2009-11" db="EMBL/GenBank/DDBJ databases">
        <authorList>
            <consortium name="The Broad Institute Genome Sequencing Platform"/>
            <person name="Ward D."/>
            <person name="Feldgarden M."/>
            <person name="Earl A."/>
            <person name="Young S.K."/>
            <person name="Zeng Q."/>
            <person name="Koehrsen M."/>
            <person name="Alvarado L."/>
            <person name="Berlin A."/>
            <person name="Bochicchio J."/>
            <person name="Borenstein D."/>
            <person name="Chapman S.B."/>
            <person name="Chen Z."/>
            <person name="Engels R."/>
            <person name="Freedman E."/>
            <person name="Gellesch M."/>
            <person name="Goldberg J."/>
            <person name="Griggs A."/>
            <person name="Gujja S."/>
            <person name="Heilman E."/>
            <person name="Heiman D."/>
            <person name="Hepburn T."/>
            <person name="Howarth C."/>
            <person name="Jen D."/>
            <person name="Larson L."/>
            <person name="Lewis B."/>
            <person name="Mehta T."/>
            <person name="Park D."/>
            <person name="Pearson M."/>
            <person name="Roberts A."/>
            <person name="Saif S."/>
            <person name="Shea T."/>
            <person name="Shenoy N."/>
            <person name="Sisk P."/>
            <person name="Stolte C."/>
            <person name="Sykes S."/>
            <person name="Thomson T."/>
            <person name="Walk T."/>
            <person name="White J."/>
            <person name="Yandava C."/>
            <person name="Izard J."/>
            <person name="Baranova O.V."/>
            <person name="Blanton J.M."/>
            <person name="Tanner A.C."/>
            <person name="Dewhirst F.E."/>
            <person name="Haas B."/>
            <person name="Nusbaum C."/>
            <person name="Birren B."/>
        </authorList>
    </citation>
    <scope>NUCLEOTIDE SEQUENCE [LARGE SCALE GENOMIC DNA]</scope>
    <source>
        <strain evidence="2">1-1 BBBD Race 1</strain>
    </source>
</reference>
<reference evidence="2" key="2">
    <citation type="submission" date="2016-05" db="EMBL/GenBank/DDBJ databases">
        <title>Comparative analysis highlights variable genome content of wheat rusts and divergence of the mating loci.</title>
        <authorList>
            <person name="Cuomo C.A."/>
            <person name="Bakkeren G."/>
            <person name="Szabo L."/>
            <person name="Khalil H."/>
            <person name="Joly D."/>
            <person name="Goldberg J."/>
            <person name="Young S."/>
            <person name="Zeng Q."/>
            <person name="Fellers J."/>
        </authorList>
    </citation>
    <scope>NUCLEOTIDE SEQUENCE [LARGE SCALE GENOMIC DNA]</scope>
    <source>
        <strain evidence="2">1-1 BBBD Race 1</strain>
    </source>
</reference>